<organism evidence="2 3">
    <name type="scientific">Xenopus laevis</name>
    <name type="common">African clawed frog</name>
    <dbReference type="NCBI Taxonomy" id="8355"/>
    <lineage>
        <taxon>Eukaryota</taxon>
        <taxon>Metazoa</taxon>
        <taxon>Chordata</taxon>
        <taxon>Craniata</taxon>
        <taxon>Vertebrata</taxon>
        <taxon>Euteleostomi</taxon>
        <taxon>Amphibia</taxon>
        <taxon>Batrachia</taxon>
        <taxon>Anura</taxon>
        <taxon>Pipoidea</taxon>
        <taxon>Pipidae</taxon>
        <taxon>Xenopodinae</taxon>
        <taxon>Xenopus</taxon>
        <taxon>Xenopus</taxon>
    </lineage>
</organism>
<sequence>MREAGLYNRFPLNAPLLKAFTNFLTRSFGVTRYKQEVENVSRFLYFMNPQDANLTFVKNLQRTEFFTRQQEIVTHQTAFSYLKHVRRFVNFEIDNTNLLSTDPLLYSACKKFIKATNAHQKRFSKGISREVVQKRYSSLSGTVKSPEEFGKLLSVSKDSFLKALDAAKKHETDDNVKFEVLNYLEALLVLKHLQRPGVVKEWKSRVHHKYISGNTQIQLSIIGVTEHKTATQQWFSKYYNYIRPRLVRQNSPTDLFFLSSTGKKLHNVSNDLWRFHRRYNLPNVSSQEVRRVCETFSVSHYSDSERHLFAKSVEAPAEDGEPPTTSLESEHNPLDHQQEEVQTEEPHTSRSFQNIEAGLSREEAFGVITKDIFPLRIDCDPPDLKLWRSLSQDHWLYLSDRWRKIQNTMRRDYAAEHFQTREHNEAQIKRFFRLKQWNVNLPRIPEILKKIASMQRTTSGQSTGEVYNYIGGVKKFISYVASDLQLLEEDPSLHGSIQSFLKSLTEKGDKSKEVLNKAHQYFVEIIDRANVKIDLEEKDMTSVLFYLEALLTLQNLQRPSVIQNMTVKQWLERTRYQNQSSGSVAAVIKVKAARQYIVVLQEAEEMWFDTLF</sequence>
<proteinExistence type="predicted"/>
<name>A0A974HEI5_XENLA</name>
<dbReference type="EMBL" id="CM004477">
    <property type="protein sequence ID" value="OCT75034.1"/>
    <property type="molecule type" value="Genomic_DNA"/>
</dbReference>
<accession>A0A974HEI5</accession>
<feature type="region of interest" description="Disordered" evidence="1">
    <location>
        <begin position="315"/>
        <end position="351"/>
    </location>
</feature>
<protein>
    <submittedName>
        <fullName evidence="2">Uncharacterized protein</fullName>
    </submittedName>
</protein>
<dbReference type="PANTHER" id="PTHR47306">
    <property type="entry name" value="SI:CH211-178J18.4-RELATED"/>
    <property type="match status" value="1"/>
</dbReference>
<reference evidence="3" key="1">
    <citation type="journal article" date="2016" name="Nature">
        <title>Genome evolution in the allotetraploid frog Xenopus laevis.</title>
        <authorList>
            <person name="Session A.M."/>
            <person name="Uno Y."/>
            <person name="Kwon T."/>
            <person name="Chapman J.A."/>
            <person name="Toyoda A."/>
            <person name="Takahashi S."/>
            <person name="Fukui A."/>
            <person name="Hikosaka A."/>
            <person name="Suzuki A."/>
            <person name="Kondo M."/>
            <person name="van Heeringen S.J."/>
            <person name="Quigley I."/>
            <person name="Heinz S."/>
            <person name="Ogino H."/>
            <person name="Ochi H."/>
            <person name="Hellsten U."/>
            <person name="Lyons J.B."/>
            <person name="Simakov O."/>
            <person name="Putnam N."/>
            <person name="Stites J."/>
            <person name="Kuroki Y."/>
            <person name="Tanaka T."/>
            <person name="Michiue T."/>
            <person name="Watanabe M."/>
            <person name="Bogdanovic O."/>
            <person name="Lister R."/>
            <person name="Georgiou G."/>
            <person name="Paranjpe S.S."/>
            <person name="van Kruijsbergen I."/>
            <person name="Shu S."/>
            <person name="Carlson J."/>
            <person name="Kinoshita T."/>
            <person name="Ohta Y."/>
            <person name="Mawaribuchi S."/>
            <person name="Jenkins J."/>
            <person name="Grimwood J."/>
            <person name="Schmutz J."/>
            <person name="Mitros T."/>
            <person name="Mozaffari S.V."/>
            <person name="Suzuki Y."/>
            <person name="Haramoto Y."/>
            <person name="Yamamoto T.S."/>
            <person name="Takagi C."/>
            <person name="Heald R."/>
            <person name="Miller K."/>
            <person name="Haudenschild C."/>
            <person name="Kitzman J."/>
            <person name="Nakayama T."/>
            <person name="Izutsu Y."/>
            <person name="Robert J."/>
            <person name="Fortriede J."/>
            <person name="Burns K."/>
            <person name="Lotay V."/>
            <person name="Karimi K."/>
            <person name="Yasuoka Y."/>
            <person name="Dichmann D.S."/>
            <person name="Flajnik M.F."/>
            <person name="Houston D.W."/>
            <person name="Shendure J."/>
            <person name="DuPasquier L."/>
            <person name="Vize P.D."/>
            <person name="Zorn A.M."/>
            <person name="Ito M."/>
            <person name="Marcotte E.M."/>
            <person name="Wallingford J.B."/>
            <person name="Ito Y."/>
            <person name="Asashima M."/>
            <person name="Ueno N."/>
            <person name="Matsuda Y."/>
            <person name="Veenstra G.J."/>
            <person name="Fujiyama A."/>
            <person name="Harland R.M."/>
            <person name="Taira M."/>
            <person name="Rokhsar D.S."/>
        </authorList>
    </citation>
    <scope>NUCLEOTIDE SEQUENCE [LARGE SCALE GENOMIC DNA]</scope>
    <source>
        <strain evidence="3">J</strain>
    </source>
</reference>
<evidence type="ECO:0000313" key="3">
    <source>
        <dbReference type="Proteomes" id="UP000694892"/>
    </source>
</evidence>
<dbReference type="Proteomes" id="UP000694892">
    <property type="component" value="Chromosome 6S"/>
</dbReference>
<dbReference type="PANTHER" id="PTHR47306:SF2">
    <property type="entry name" value="CORE-BINDING (CB) DOMAIN-CONTAINING PROTEIN"/>
    <property type="match status" value="1"/>
</dbReference>
<evidence type="ECO:0000313" key="2">
    <source>
        <dbReference type="EMBL" id="OCT75034.1"/>
    </source>
</evidence>
<dbReference type="AlphaFoldDB" id="A0A974HEI5"/>
<evidence type="ECO:0000256" key="1">
    <source>
        <dbReference type="SAM" id="MobiDB-lite"/>
    </source>
</evidence>
<gene>
    <name evidence="2" type="ORF">XELAEV_18034021mg</name>
</gene>
<feature type="compositionally biased region" description="Basic and acidic residues" evidence="1">
    <location>
        <begin position="328"/>
        <end position="348"/>
    </location>
</feature>